<dbReference type="VEuPathDB" id="VectorBase:HLOH_061014"/>
<dbReference type="Pfam" id="PF12017">
    <property type="entry name" value="Tnp_P_element"/>
    <property type="match status" value="1"/>
</dbReference>
<proteinExistence type="predicted"/>
<dbReference type="AlphaFoldDB" id="A0A9J6GPW6"/>
<dbReference type="Pfam" id="PF21787">
    <property type="entry name" value="TNP-like_RNaseH_N"/>
    <property type="match status" value="1"/>
</dbReference>
<evidence type="ECO:0000256" key="1">
    <source>
        <dbReference type="SAM" id="MobiDB-lite"/>
    </source>
</evidence>
<evidence type="ECO:0008006" key="6">
    <source>
        <dbReference type="Google" id="ProtNLM"/>
    </source>
</evidence>
<evidence type="ECO:0000313" key="4">
    <source>
        <dbReference type="EMBL" id="KAH9377677.1"/>
    </source>
</evidence>
<evidence type="ECO:0000259" key="3">
    <source>
        <dbReference type="Pfam" id="PF21787"/>
    </source>
</evidence>
<accession>A0A9J6GPW6</accession>
<protein>
    <recommendedName>
        <fullName evidence="6">Transposable element</fullName>
    </recommendedName>
</protein>
<feature type="domain" description="Transposable element P transposase-like RNase H" evidence="3">
    <location>
        <begin position="283"/>
        <end position="401"/>
    </location>
</feature>
<dbReference type="InterPro" id="IPR048365">
    <property type="entry name" value="TNP-like_RNaseH_N"/>
</dbReference>
<comment type="caution">
    <text evidence="4">The sequence shown here is derived from an EMBL/GenBank/DDBJ whole genome shotgun (WGS) entry which is preliminary data.</text>
</comment>
<evidence type="ECO:0000313" key="5">
    <source>
        <dbReference type="Proteomes" id="UP000821853"/>
    </source>
</evidence>
<feature type="region of interest" description="Disordered" evidence="1">
    <location>
        <begin position="1"/>
        <end position="54"/>
    </location>
</feature>
<dbReference type="OMA" id="TECAMSA"/>
<dbReference type="Proteomes" id="UP000821853">
    <property type="component" value="Unassembled WGS sequence"/>
</dbReference>
<gene>
    <name evidence="4" type="ORF">HPB48_020622</name>
</gene>
<feature type="domain" description="THAP9-like helix-turn-helix" evidence="2">
    <location>
        <begin position="217"/>
        <end position="265"/>
    </location>
</feature>
<reference evidence="4 5" key="1">
    <citation type="journal article" date="2020" name="Cell">
        <title>Large-Scale Comparative Analyses of Tick Genomes Elucidate Their Genetic Diversity and Vector Capacities.</title>
        <authorList>
            <consortium name="Tick Genome and Microbiome Consortium (TIGMIC)"/>
            <person name="Jia N."/>
            <person name="Wang J."/>
            <person name="Shi W."/>
            <person name="Du L."/>
            <person name="Sun Y."/>
            <person name="Zhan W."/>
            <person name="Jiang J.F."/>
            <person name="Wang Q."/>
            <person name="Zhang B."/>
            <person name="Ji P."/>
            <person name="Bell-Sakyi L."/>
            <person name="Cui X.M."/>
            <person name="Yuan T.T."/>
            <person name="Jiang B.G."/>
            <person name="Yang W.F."/>
            <person name="Lam T.T."/>
            <person name="Chang Q.C."/>
            <person name="Ding S.J."/>
            <person name="Wang X.J."/>
            <person name="Zhu J.G."/>
            <person name="Ruan X.D."/>
            <person name="Zhao L."/>
            <person name="Wei J.T."/>
            <person name="Ye R.Z."/>
            <person name="Que T.C."/>
            <person name="Du C.H."/>
            <person name="Zhou Y.H."/>
            <person name="Cheng J.X."/>
            <person name="Dai P.F."/>
            <person name="Guo W.B."/>
            <person name="Han X.H."/>
            <person name="Huang E.J."/>
            <person name="Li L.F."/>
            <person name="Wei W."/>
            <person name="Gao Y.C."/>
            <person name="Liu J.Z."/>
            <person name="Shao H.Z."/>
            <person name="Wang X."/>
            <person name="Wang C.C."/>
            <person name="Yang T.C."/>
            <person name="Huo Q.B."/>
            <person name="Li W."/>
            <person name="Chen H.Y."/>
            <person name="Chen S.E."/>
            <person name="Zhou L.G."/>
            <person name="Ni X.B."/>
            <person name="Tian J.H."/>
            <person name="Sheng Y."/>
            <person name="Liu T."/>
            <person name="Pan Y.S."/>
            <person name="Xia L.Y."/>
            <person name="Li J."/>
            <person name="Zhao F."/>
            <person name="Cao W.C."/>
        </authorList>
    </citation>
    <scope>NUCLEOTIDE SEQUENCE [LARGE SCALE GENOMIC DNA]</scope>
    <source>
        <strain evidence="4">HaeL-2018</strain>
    </source>
</reference>
<dbReference type="EMBL" id="JABSTR010000008">
    <property type="protein sequence ID" value="KAH9377677.1"/>
    <property type="molecule type" value="Genomic_DNA"/>
</dbReference>
<dbReference type="OrthoDB" id="6478003at2759"/>
<organism evidence="4 5">
    <name type="scientific">Haemaphysalis longicornis</name>
    <name type="common">Bush tick</name>
    <dbReference type="NCBI Taxonomy" id="44386"/>
    <lineage>
        <taxon>Eukaryota</taxon>
        <taxon>Metazoa</taxon>
        <taxon>Ecdysozoa</taxon>
        <taxon>Arthropoda</taxon>
        <taxon>Chelicerata</taxon>
        <taxon>Arachnida</taxon>
        <taxon>Acari</taxon>
        <taxon>Parasitiformes</taxon>
        <taxon>Ixodida</taxon>
        <taxon>Ixodoidea</taxon>
        <taxon>Ixodidae</taxon>
        <taxon>Haemaphysalinae</taxon>
        <taxon>Haemaphysalis</taxon>
    </lineage>
</organism>
<name>A0A9J6GPW6_HAELO</name>
<dbReference type="InterPro" id="IPR021896">
    <property type="entry name" value="THAP9-like_HTH"/>
</dbReference>
<sequence>MYETSYVDDRTGRTVTAPLPSSRIRPGAVPSKFPACPSYFSKESTSRESPDSKRKRFEAEALQAAIAESAETSLREEEADRIACIRDLACHLRNRDSTFWHIIENKERLVIVHIVEDEAPWIKYSLVVKADMGTTFHFMKKPTTTLGRDLCVPATAESKRAVMEFLDGVQAWDSNTDSPSKEHTEDIIEAICFLLSALPLGEEDNAGAIRFLTEQLRLLSKNKTRRRYSPEFTVFCCLLYTISPHAYKYMRSYGDITMPHPVTIRSICSSQGMNPQAEHKSSTFLGYMKTRISGLDERQRAVTVMVDEIHIKPFFDYKGGNITGIAQNTHEAATSAMVFMVQSVASSFKEVAHIVPLRGATGNILHKLLMEVICGLEKIGYKVICVVTDNNRVNRNAMEQFSSALTSDSPAFVYPHPCDPKRPLFFVIDPVHILKCVRNNWIKQRNHQRCFYFPEFEQQTASERRMLSASFGTIVDVYNLEVGQLLRHAYTLSRKALFPSNLEKQNVKLALQVLNDTVPPAVREIGGKNNLCHVEGTATFIEIMVKWWKIVNVKTPSKGARLRDEFQEPVFSLSDRKVDFLYNLLDWMEEWKERTKGCDSGTLTKETHAALYQTTQGLIEISRYCLDELKLTYVLLGKIQTDCLEDRFGKYRQLAGAQYHVSIRQVYECENKLRLQSTLPTVVNTVSVSDPDEQWQDLDSEANCSGPGCNVVVTEETLSKMKDIIPVLVYVAGYAAYAALKKLKCDKCREALTLNKEISVSVADKHYDLIRSMDRGGLVHPAMSVVNAVAHNYAVVEQLSQNEVFLKLSNQRQVVTNLTVELLTNDESSDFDTCDDGHTSEVVLKYVLWCSTNILLKNFCRRMNDDILKAHSDAQKKRKLQTLSKK</sequence>
<keyword evidence="5" id="KW-1185">Reference proteome</keyword>
<evidence type="ECO:0000259" key="2">
    <source>
        <dbReference type="Pfam" id="PF12017"/>
    </source>
</evidence>